<protein>
    <submittedName>
        <fullName evidence="3">Iron(III) transport system substrate-binding protein</fullName>
    </submittedName>
</protein>
<feature type="signal peptide" evidence="2">
    <location>
        <begin position="1"/>
        <end position="22"/>
    </location>
</feature>
<reference evidence="3 4" key="1">
    <citation type="submission" date="2016-11" db="EMBL/GenBank/DDBJ databases">
        <authorList>
            <person name="Jaros S."/>
            <person name="Januszkiewicz K."/>
            <person name="Wedrychowicz H."/>
        </authorList>
    </citation>
    <scope>NUCLEOTIDE SEQUENCE [LARGE SCALE GENOMIC DNA]</scope>
    <source>
        <strain evidence="3 4">DSM 17137</strain>
    </source>
</reference>
<dbReference type="OrthoDB" id="8673316at2"/>
<evidence type="ECO:0000313" key="4">
    <source>
        <dbReference type="Proteomes" id="UP000184533"/>
    </source>
</evidence>
<evidence type="ECO:0000256" key="2">
    <source>
        <dbReference type="SAM" id="SignalP"/>
    </source>
</evidence>
<evidence type="ECO:0000256" key="1">
    <source>
        <dbReference type="ARBA" id="ARBA00022729"/>
    </source>
</evidence>
<keyword evidence="1 2" id="KW-0732">Signal</keyword>
<evidence type="ECO:0000313" key="3">
    <source>
        <dbReference type="EMBL" id="SHF40203.1"/>
    </source>
</evidence>
<dbReference type="PANTHER" id="PTHR30006">
    <property type="entry name" value="THIAMINE-BINDING PERIPLASMIC PROTEIN-RELATED"/>
    <property type="match status" value="1"/>
</dbReference>
<proteinExistence type="predicted"/>
<sequence>MLKLLRSALLLTAVCLPATAIAQDVTTMTPEEALPYLDAMTAEELLPLALKEGQVTVFSLSSRIARVEAAFEAAYPGIDLIGVDLSSVKQIARIKAEQDAGVFAVDVLYLADTPVVYSELLAQGRIHNYLPPRVAADIADELKSPLTAHRLSTKVLMYNEAAYPDGSPISNLWQLTTPDWRGKVLMVDPGQRGELLDLLTEISLHPDEMAAAYEKQFGSPIAVDSDLQGAGEQFIRDLFENDLILVANSDVLNESVGDKAATNPPVAFGTYSDRRDNEDEGWALQVANDVEPANGILFPAVLTLANKAPNPAAARLVIDFMFGDDSPTGGPGFAPFNVPGDYATRSTITDDPDSVPLAELNAWTINPAAIAAARGRIADLIITLQ</sequence>
<dbReference type="Gene3D" id="3.40.190.10">
    <property type="entry name" value="Periplasmic binding protein-like II"/>
    <property type="match status" value="2"/>
</dbReference>
<dbReference type="Proteomes" id="UP000184533">
    <property type="component" value="Unassembled WGS sequence"/>
</dbReference>
<feature type="chain" id="PRO_5009908986" evidence="2">
    <location>
        <begin position="23"/>
        <end position="385"/>
    </location>
</feature>
<dbReference type="PANTHER" id="PTHR30006:SF2">
    <property type="entry name" value="ABC TRANSPORTER SUBSTRATE-BINDING PROTEIN"/>
    <property type="match status" value="1"/>
</dbReference>
<organism evidence="3 4">
    <name type="scientific">Devosia limi DSM 17137</name>
    <dbReference type="NCBI Taxonomy" id="1121477"/>
    <lineage>
        <taxon>Bacteria</taxon>
        <taxon>Pseudomonadati</taxon>
        <taxon>Pseudomonadota</taxon>
        <taxon>Alphaproteobacteria</taxon>
        <taxon>Hyphomicrobiales</taxon>
        <taxon>Devosiaceae</taxon>
        <taxon>Devosia</taxon>
    </lineage>
</organism>
<dbReference type="AlphaFoldDB" id="A0A1M5BCE5"/>
<dbReference type="SUPFAM" id="SSF53850">
    <property type="entry name" value="Periplasmic binding protein-like II"/>
    <property type="match status" value="1"/>
</dbReference>
<name>A0A1M5BCE5_9HYPH</name>
<dbReference type="EMBL" id="FQVC01000007">
    <property type="protein sequence ID" value="SHF40203.1"/>
    <property type="molecule type" value="Genomic_DNA"/>
</dbReference>
<accession>A0A1M5BCE5</accession>
<gene>
    <name evidence="3" type="ORF">SAMN02745223_02538</name>
</gene>
<dbReference type="RefSeq" id="WP_052950472.1">
    <property type="nucleotide sequence ID" value="NZ_FQVC01000007.1"/>
</dbReference>